<dbReference type="Gene3D" id="3.40.220.10">
    <property type="entry name" value="Leucine Aminopeptidase, subunit E, domain 1"/>
    <property type="match status" value="1"/>
</dbReference>
<dbReference type="SMART" id="SM00506">
    <property type="entry name" value="A1pp"/>
    <property type="match status" value="1"/>
</dbReference>
<dbReference type="AlphaFoldDB" id="A0A7R9AVN1"/>
<protein>
    <recommendedName>
        <fullName evidence="1">Macro domain-containing protein</fullName>
    </recommendedName>
</protein>
<evidence type="ECO:0000259" key="1">
    <source>
        <dbReference type="PROSITE" id="PS51154"/>
    </source>
</evidence>
<accession>A0A7R9AVN1</accession>
<organism evidence="2">
    <name type="scientific">Timema shepardi</name>
    <name type="common">Walking stick</name>
    <dbReference type="NCBI Taxonomy" id="629360"/>
    <lineage>
        <taxon>Eukaryota</taxon>
        <taxon>Metazoa</taxon>
        <taxon>Ecdysozoa</taxon>
        <taxon>Arthropoda</taxon>
        <taxon>Hexapoda</taxon>
        <taxon>Insecta</taxon>
        <taxon>Pterygota</taxon>
        <taxon>Neoptera</taxon>
        <taxon>Polyneoptera</taxon>
        <taxon>Phasmatodea</taxon>
        <taxon>Timematodea</taxon>
        <taxon>Timematoidea</taxon>
        <taxon>Timematidae</taxon>
        <taxon>Timema</taxon>
    </lineage>
</organism>
<dbReference type="InterPro" id="IPR035793">
    <property type="entry name" value="Macro_GDAP2"/>
</dbReference>
<dbReference type="PROSITE" id="PS51154">
    <property type="entry name" value="MACRO"/>
    <property type="match status" value="1"/>
</dbReference>
<sequence>MLRHQLPSLNRWDLWTKSGTGSGPGVTPTIDWIARDGEIGDRISFGCTEGGFTLIVSHSPSSLHPTEIRTSISPSSAVELNTTSALANYATEVDSIETHVTPARSILKHVALSGMGKIFVWREEIEPFKENISNTPDRDSNPYIPVIGSPISCNYEVLDHSTAKADNFDYSKYLIARFEEHVTQDIDFTFISLPLMGRSEFQSQSDVLRMERIGADYLERKKVIPPKRYRKGVRRPFWTWANCEEIGSISGVKTHHQYGLSLVIRWMRLVMDPLGKAAEIVEVDSLKRWSHSPAVHHLIGEEKNQSDSPFPYNPQLNDKIVLWVNEVCIKILDITHSIASRIGDISLLNVDAVVNTTNESLTEWNPTSERIFQRAGPSLRVEVEEEVQDCRTGEVRVTQGHNLPARFIIHTVGPKYNIKYQSAAENTLHFCYRNVLQKARELEVSSIALCVINSVRRNFPPDEGAHIALRTVRRFLDQFGSSLDTVVFVVDNTDIGIYEVLLPLYFPRSTEEEEVALWQLPANVGGANGEPVQPDRQIRIIDNPQHSLDDESVDLSTQLSVGTSGCYGEPKRRTFRKCPVSAAFIKVGWTALVGPLSSLWGNGSHSDTLTLTRHCCT</sequence>
<dbReference type="SUPFAM" id="SSF52949">
    <property type="entry name" value="Macro domain-like"/>
    <property type="match status" value="1"/>
</dbReference>
<dbReference type="Pfam" id="PF01661">
    <property type="entry name" value="Macro"/>
    <property type="match status" value="1"/>
</dbReference>
<dbReference type="CDD" id="cd02905">
    <property type="entry name" value="Macro_GDAP2-like"/>
    <property type="match status" value="1"/>
</dbReference>
<dbReference type="EMBL" id="OC002013">
    <property type="protein sequence ID" value="CAD7261109.1"/>
    <property type="molecule type" value="Genomic_DNA"/>
</dbReference>
<feature type="domain" description="Macro" evidence="1">
    <location>
        <begin position="325"/>
        <end position="506"/>
    </location>
</feature>
<proteinExistence type="predicted"/>
<name>A0A7R9AVN1_TIMSH</name>
<evidence type="ECO:0000313" key="2">
    <source>
        <dbReference type="EMBL" id="CAD7261109.1"/>
    </source>
</evidence>
<dbReference type="InterPro" id="IPR043472">
    <property type="entry name" value="Macro_dom-like"/>
</dbReference>
<dbReference type="PANTHER" id="PTHR11106">
    <property type="entry name" value="GANGLIOSIDE INDUCED DIFFERENTIATION ASSOCIATED PROTEIN 2-RELATED"/>
    <property type="match status" value="1"/>
</dbReference>
<reference evidence="2" key="1">
    <citation type="submission" date="2020-11" db="EMBL/GenBank/DDBJ databases">
        <authorList>
            <person name="Tran Van P."/>
        </authorList>
    </citation>
    <scope>NUCLEOTIDE SEQUENCE</scope>
</reference>
<dbReference type="PANTHER" id="PTHR11106:SF72">
    <property type="entry name" value="GANGLIOSIDE-INDUCED DIFFERENTIATION-ASSOCIATED PROTEIN 2"/>
    <property type="match status" value="1"/>
</dbReference>
<gene>
    <name evidence="2" type="ORF">TSIB3V08_LOCUS5258</name>
</gene>
<dbReference type="InterPro" id="IPR002589">
    <property type="entry name" value="Macro_dom"/>
</dbReference>